<dbReference type="Proteomes" id="UP001154282">
    <property type="component" value="Unassembled WGS sequence"/>
</dbReference>
<evidence type="ECO:0000313" key="1">
    <source>
        <dbReference type="EMBL" id="CAI0424831.1"/>
    </source>
</evidence>
<dbReference type="EMBL" id="CAMGYJ010000005">
    <property type="protein sequence ID" value="CAI0424831.1"/>
    <property type="molecule type" value="Genomic_DNA"/>
</dbReference>
<proteinExistence type="predicted"/>
<protein>
    <submittedName>
        <fullName evidence="1">Uncharacterized protein</fullName>
    </submittedName>
</protein>
<accession>A0AAV0KS36</accession>
<comment type="caution">
    <text evidence="1">The sequence shown here is derived from an EMBL/GenBank/DDBJ whole genome shotgun (WGS) entry which is preliminary data.</text>
</comment>
<sequence>MAPGRLCLLLIPSNSIDSIKKQSLVFGPLSLSRRQESYHDGLIS</sequence>
<dbReference type="AlphaFoldDB" id="A0AAV0KS36"/>
<reference evidence="1" key="1">
    <citation type="submission" date="2022-08" db="EMBL/GenBank/DDBJ databases">
        <authorList>
            <person name="Gutierrez-Valencia J."/>
        </authorList>
    </citation>
    <scope>NUCLEOTIDE SEQUENCE</scope>
</reference>
<evidence type="ECO:0000313" key="2">
    <source>
        <dbReference type="Proteomes" id="UP001154282"/>
    </source>
</evidence>
<gene>
    <name evidence="1" type="ORF">LITE_LOCUS20090</name>
</gene>
<organism evidence="1 2">
    <name type="scientific">Linum tenue</name>
    <dbReference type="NCBI Taxonomy" id="586396"/>
    <lineage>
        <taxon>Eukaryota</taxon>
        <taxon>Viridiplantae</taxon>
        <taxon>Streptophyta</taxon>
        <taxon>Embryophyta</taxon>
        <taxon>Tracheophyta</taxon>
        <taxon>Spermatophyta</taxon>
        <taxon>Magnoliopsida</taxon>
        <taxon>eudicotyledons</taxon>
        <taxon>Gunneridae</taxon>
        <taxon>Pentapetalae</taxon>
        <taxon>rosids</taxon>
        <taxon>fabids</taxon>
        <taxon>Malpighiales</taxon>
        <taxon>Linaceae</taxon>
        <taxon>Linum</taxon>
    </lineage>
</organism>
<name>A0AAV0KS36_9ROSI</name>
<keyword evidence="2" id="KW-1185">Reference proteome</keyword>